<reference evidence="1" key="1">
    <citation type="submission" date="2020-11" db="EMBL/GenBank/DDBJ databases">
        <authorList>
            <person name="Tran Van P."/>
        </authorList>
    </citation>
    <scope>NUCLEOTIDE SEQUENCE</scope>
</reference>
<protein>
    <submittedName>
        <fullName evidence="1">Uncharacterized protein</fullName>
    </submittedName>
</protein>
<accession>A0A7R9F6G3</accession>
<name>A0A7R9F6G3_9NEOP</name>
<dbReference type="AlphaFoldDB" id="A0A7R9F6G3"/>
<dbReference type="EMBL" id="OD569331">
    <property type="protein sequence ID" value="CAD7447859.1"/>
    <property type="molecule type" value="Genomic_DNA"/>
</dbReference>
<gene>
    <name evidence="1" type="ORF">TBIB3V08_LOCUS10161</name>
</gene>
<evidence type="ECO:0000313" key="1">
    <source>
        <dbReference type="EMBL" id="CAD7447859.1"/>
    </source>
</evidence>
<proteinExistence type="predicted"/>
<sequence length="159" mass="18177">MALSYKLHHSGTKQGAKLVSNLVSWKVFWIKSPSKPSNNLGRLRMKEITLRYVLCFERYQVYNIPVYQVSDIQVNKVSNIQVSQVSNIQANQVYNIQLSQLALSYSSIPILSRPLVDLYQFHCDKSGHLVPMSLSAVRVLLREHTTVLRNISCRLCLLS</sequence>
<organism evidence="1">
    <name type="scientific">Timema bartmani</name>
    <dbReference type="NCBI Taxonomy" id="61472"/>
    <lineage>
        <taxon>Eukaryota</taxon>
        <taxon>Metazoa</taxon>
        <taxon>Ecdysozoa</taxon>
        <taxon>Arthropoda</taxon>
        <taxon>Hexapoda</taxon>
        <taxon>Insecta</taxon>
        <taxon>Pterygota</taxon>
        <taxon>Neoptera</taxon>
        <taxon>Polyneoptera</taxon>
        <taxon>Phasmatodea</taxon>
        <taxon>Timematodea</taxon>
        <taxon>Timematoidea</taxon>
        <taxon>Timematidae</taxon>
        <taxon>Timema</taxon>
    </lineage>
</organism>